<feature type="region of interest" description="Disordered" evidence="1">
    <location>
        <begin position="1"/>
        <end position="36"/>
    </location>
</feature>
<sequence length="108" mass="11983">MDDEESLAEWARKREQRRARNKGQLRAVPLSSGPHCGAHVEPDAPRVIQEHDGTEWVTVSVVESLAAAKAILYPPQPAEEKPTEWDRPALGKGRGRHRRPSSAKDSDA</sequence>
<evidence type="ECO:0000256" key="1">
    <source>
        <dbReference type="SAM" id="MobiDB-lite"/>
    </source>
</evidence>
<feature type="compositionally biased region" description="Basic and acidic residues" evidence="1">
    <location>
        <begin position="78"/>
        <end position="89"/>
    </location>
</feature>
<dbReference type="Pfam" id="PF19565">
    <property type="entry name" value="DUF6087"/>
    <property type="match status" value="1"/>
</dbReference>
<evidence type="ECO:0000313" key="2">
    <source>
        <dbReference type="EMBL" id="KPC62684.1"/>
    </source>
</evidence>
<dbReference type="AlphaFoldDB" id="A0A0N0XWU1"/>
<keyword evidence="3" id="KW-1185">Reference proteome</keyword>
<proteinExistence type="predicted"/>
<protein>
    <submittedName>
        <fullName evidence="2">Uncharacterized protein</fullName>
    </submittedName>
</protein>
<feature type="compositionally biased region" description="Basic residues" evidence="1">
    <location>
        <begin position="14"/>
        <end position="23"/>
    </location>
</feature>
<feature type="region of interest" description="Disordered" evidence="1">
    <location>
        <begin position="74"/>
        <end position="108"/>
    </location>
</feature>
<organism evidence="2 3">
    <name type="scientific">Streptomyces chattanoogensis</name>
    <dbReference type="NCBI Taxonomy" id="66876"/>
    <lineage>
        <taxon>Bacteria</taxon>
        <taxon>Bacillati</taxon>
        <taxon>Actinomycetota</taxon>
        <taxon>Actinomycetes</taxon>
        <taxon>Kitasatosporales</taxon>
        <taxon>Streptomycetaceae</taxon>
        <taxon>Streptomyces</taxon>
    </lineage>
</organism>
<reference evidence="3" key="1">
    <citation type="submission" date="2015-07" db="EMBL/GenBank/DDBJ databases">
        <authorList>
            <person name="Ju K.-S."/>
            <person name="Doroghazi J.R."/>
            <person name="Metcalf W.W."/>
        </authorList>
    </citation>
    <scope>NUCLEOTIDE SEQUENCE [LARGE SCALE GENOMIC DNA]</scope>
    <source>
        <strain evidence="3">NRRL ISP-5002</strain>
    </source>
</reference>
<dbReference type="EMBL" id="LGKG01000137">
    <property type="protein sequence ID" value="KPC62684.1"/>
    <property type="molecule type" value="Genomic_DNA"/>
</dbReference>
<evidence type="ECO:0000313" key="3">
    <source>
        <dbReference type="Proteomes" id="UP000037982"/>
    </source>
</evidence>
<dbReference type="Proteomes" id="UP000037982">
    <property type="component" value="Unassembled WGS sequence"/>
</dbReference>
<name>A0A0N0XWU1_9ACTN</name>
<gene>
    <name evidence="2" type="ORF">ADL29_18260</name>
</gene>
<accession>A0A0N0XWU1</accession>
<dbReference type="InterPro" id="IPR045733">
    <property type="entry name" value="DUF6087"/>
</dbReference>
<dbReference type="PATRIC" id="fig|66876.3.peg.3992"/>
<dbReference type="RefSeq" id="WP_053924701.1">
    <property type="nucleotide sequence ID" value="NZ_LGKG01000137.1"/>
</dbReference>
<comment type="caution">
    <text evidence="2">The sequence shown here is derived from an EMBL/GenBank/DDBJ whole genome shotgun (WGS) entry which is preliminary data.</text>
</comment>